<accession>A0A398CVI7</accession>
<evidence type="ECO:0000313" key="3">
    <source>
        <dbReference type="EMBL" id="RIE06200.1"/>
    </source>
</evidence>
<reference evidence="3 4" key="1">
    <citation type="submission" date="2018-09" db="EMBL/GenBank/DDBJ databases">
        <title>Discovery and Ecogenomic Context for Candidatus Cryosericales, a Global Caldiserica Order Active in Thawing Permafrost.</title>
        <authorList>
            <person name="Martinez M.A."/>
            <person name="Woodcroft B.J."/>
            <person name="Ignacio Espinoza J.C."/>
            <person name="Zayed A."/>
            <person name="Singleton C.M."/>
            <person name="Boyd J."/>
            <person name="Li Y.-F."/>
            <person name="Purvine S."/>
            <person name="Maughan H."/>
            <person name="Hodgkins S.B."/>
            <person name="Anderson D."/>
            <person name="Sederholm M."/>
            <person name="Temperton B."/>
            <person name="Saleska S.R."/>
            <person name="Tyson G.W."/>
            <person name="Rich V.I."/>
        </authorList>
    </citation>
    <scope>NUCLEOTIDE SEQUENCE [LARGE SCALE GENOMIC DNA]</scope>
    <source>
        <strain evidence="3 4">SMC7</strain>
    </source>
</reference>
<gene>
    <name evidence="3" type="ORF">SMC7_03440</name>
</gene>
<dbReference type="PANTHER" id="PTHR34136:SF1">
    <property type="entry name" value="UDP-N-ACETYL-D-MANNOSAMINURONIC ACID TRANSFERASE"/>
    <property type="match status" value="1"/>
</dbReference>
<evidence type="ECO:0000313" key="4">
    <source>
        <dbReference type="Proteomes" id="UP000266328"/>
    </source>
</evidence>
<evidence type="ECO:0000256" key="2">
    <source>
        <dbReference type="ARBA" id="ARBA00022679"/>
    </source>
</evidence>
<keyword evidence="4" id="KW-1185">Reference proteome</keyword>
<name>A0A398CVI7_9BACT</name>
<sequence length="488" mass="54042">MAERIHVAGIPVDNLDMDEALAAVEGFVASGTPHMGVAINPEKVIKAKRDKALEKVLRKSDLNFCDGIGIMWASRVFYHKRIKTRVTGVDLFLRLLELADAHGWRLFLLGSRPEVLSSVVTIVEERYPGLVVAGSHDGYFTVADEPGLVAEIAAAKADIIFVGMGSPKQEKFLASNFSAMGVPFAMGVGGSYNVLSGEFKRAPARVQRLGLEWLYRFVLDPKRLPRILSLPRFVGIVLRSPREHVDTIDFFGISISNRDIDELLEIADGFVRSGVPHLVVTLNGEMAARAFRDAEFLEIVQQANLVIADGVGIVWGARMLGPRIENRIPGIEFSGSLLALAERKGYRVYFLGAKPDIVERAASNVMTRYPGLHVVGFHSGYFDAAEEAHLIQEIMAAHVDILLVGMGGGAQEKWIWHHRDMGISIAIGVGGTFDVWSGLVRRAPRFVQKTGTEWLYRLVVQPSRVRRVGSIFYFMFRVLAHRRTPSRS</sequence>
<proteinExistence type="predicted"/>
<dbReference type="AlphaFoldDB" id="A0A398CVI7"/>
<dbReference type="NCBIfam" id="TIGR00696">
    <property type="entry name" value="wecG_tagA_cpsF"/>
    <property type="match status" value="2"/>
</dbReference>
<dbReference type="Pfam" id="PF03808">
    <property type="entry name" value="Glyco_tran_WecG"/>
    <property type="match status" value="2"/>
</dbReference>
<dbReference type="CDD" id="cd06533">
    <property type="entry name" value="Glyco_transf_WecG_TagA"/>
    <property type="match status" value="2"/>
</dbReference>
<dbReference type="RefSeq" id="WP_119088976.1">
    <property type="nucleotide sequence ID" value="NZ_QXIS01000020.1"/>
</dbReference>
<dbReference type="EMBL" id="QXIS01000020">
    <property type="protein sequence ID" value="RIE06200.1"/>
    <property type="molecule type" value="Genomic_DNA"/>
</dbReference>
<organism evidence="3 4">
    <name type="scientific">Candidatus Cryosericum terrychapinii</name>
    <dbReference type="NCBI Taxonomy" id="2290919"/>
    <lineage>
        <taxon>Bacteria</taxon>
        <taxon>Pseudomonadati</taxon>
        <taxon>Caldisericota/Cryosericota group</taxon>
        <taxon>Candidatus Cryosericota</taxon>
        <taxon>Candidatus Cryosericia</taxon>
        <taxon>Candidatus Cryosericales</taxon>
        <taxon>Candidatus Cryosericaceae</taxon>
        <taxon>Candidatus Cryosericum</taxon>
    </lineage>
</organism>
<dbReference type="GO" id="GO:0016758">
    <property type="term" value="F:hexosyltransferase activity"/>
    <property type="evidence" value="ECO:0007669"/>
    <property type="project" value="TreeGrafter"/>
</dbReference>
<dbReference type="PANTHER" id="PTHR34136">
    <property type="match status" value="1"/>
</dbReference>
<dbReference type="OrthoDB" id="9808602at2"/>
<keyword evidence="1" id="KW-0328">Glycosyltransferase</keyword>
<evidence type="ECO:0000256" key="1">
    <source>
        <dbReference type="ARBA" id="ARBA00022676"/>
    </source>
</evidence>
<keyword evidence="2 3" id="KW-0808">Transferase</keyword>
<comment type="caution">
    <text evidence="3">The sequence shown here is derived from an EMBL/GenBank/DDBJ whole genome shotgun (WGS) entry which is preliminary data.</text>
</comment>
<dbReference type="Proteomes" id="UP000266328">
    <property type="component" value="Unassembled WGS sequence"/>
</dbReference>
<dbReference type="InterPro" id="IPR004629">
    <property type="entry name" value="WecG_TagA_CpsF"/>
</dbReference>
<protein>
    <submittedName>
        <fullName evidence="3">Glycosyltransferase</fullName>
    </submittedName>
</protein>